<protein>
    <submittedName>
        <fullName evidence="1">Uncharacterized protein</fullName>
    </submittedName>
</protein>
<proteinExistence type="predicted"/>
<dbReference type="EMBL" id="LAZR01046735">
    <property type="protein sequence ID" value="KKK95836.1"/>
    <property type="molecule type" value="Genomic_DNA"/>
</dbReference>
<dbReference type="AlphaFoldDB" id="A0A0F9CGJ4"/>
<sequence>SGASTVEELERSGRARMDEVMDRLSAHQLERLVSALEDLTAALDAQEADEFSSVET</sequence>
<organism evidence="1">
    <name type="scientific">marine sediment metagenome</name>
    <dbReference type="NCBI Taxonomy" id="412755"/>
    <lineage>
        <taxon>unclassified sequences</taxon>
        <taxon>metagenomes</taxon>
        <taxon>ecological metagenomes</taxon>
    </lineage>
</organism>
<reference evidence="1" key="1">
    <citation type="journal article" date="2015" name="Nature">
        <title>Complex archaea that bridge the gap between prokaryotes and eukaryotes.</title>
        <authorList>
            <person name="Spang A."/>
            <person name="Saw J.H."/>
            <person name="Jorgensen S.L."/>
            <person name="Zaremba-Niedzwiedzka K."/>
            <person name="Martijn J."/>
            <person name="Lind A.E."/>
            <person name="van Eijk R."/>
            <person name="Schleper C."/>
            <person name="Guy L."/>
            <person name="Ettema T.J."/>
        </authorList>
    </citation>
    <scope>NUCLEOTIDE SEQUENCE</scope>
</reference>
<feature type="non-terminal residue" evidence="1">
    <location>
        <position position="1"/>
    </location>
</feature>
<comment type="caution">
    <text evidence="1">The sequence shown here is derived from an EMBL/GenBank/DDBJ whole genome shotgun (WGS) entry which is preliminary data.</text>
</comment>
<name>A0A0F9CGJ4_9ZZZZ</name>
<accession>A0A0F9CGJ4</accession>
<gene>
    <name evidence="1" type="ORF">LCGC14_2668820</name>
</gene>
<evidence type="ECO:0000313" key="1">
    <source>
        <dbReference type="EMBL" id="KKK95836.1"/>
    </source>
</evidence>